<accession>A0A8H3U7Z6</accession>
<dbReference type="Proteomes" id="UP000447873">
    <property type="component" value="Unassembled WGS sequence"/>
</dbReference>
<reference evidence="2 3" key="1">
    <citation type="submission" date="2018-12" db="EMBL/GenBank/DDBJ databases">
        <title>Venturia inaequalis Genome Resource.</title>
        <authorList>
            <person name="Lichtner F.J."/>
        </authorList>
    </citation>
    <scope>NUCLEOTIDE SEQUENCE [LARGE SCALE GENOMIC DNA]</scope>
    <source>
        <strain evidence="2 3">120213</strain>
    </source>
</reference>
<dbReference type="InterPro" id="IPR029526">
    <property type="entry name" value="PGBD"/>
</dbReference>
<evidence type="ECO:0000313" key="2">
    <source>
        <dbReference type="EMBL" id="KAE9965129.1"/>
    </source>
</evidence>
<gene>
    <name evidence="2" type="ORF">EG328_009961</name>
</gene>
<dbReference type="AlphaFoldDB" id="A0A8H3U7Z6"/>
<evidence type="ECO:0000313" key="3">
    <source>
        <dbReference type="Proteomes" id="UP000447873"/>
    </source>
</evidence>
<name>A0A8H3U7Z6_VENIN</name>
<evidence type="ECO:0000259" key="1">
    <source>
        <dbReference type="Pfam" id="PF13843"/>
    </source>
</evidence>
<comment type="caution">
    <text evidence="2">The sequence shown here is derived from an EMBL/GenBank/DDBJ whole genome shotgun (WGS) entry which is preliminary data.</text>
</comment>
<organism evidence="2 3">
    <name type="scientific">Venturia inaequalis</name>
    <name type="common">Apple scab fungus</name>
    <dbReference type="NCBI Taxonomy" id="5025"/>
    <lineage>
        <taxon>Eukaryota</taxon>
        <taxon>Fungi</taxon>
        <taxon>Dikarya</taxon>
        <taxon>Ascomycota</taxon>
        <taxon>Pezizomycotina</taxon>
        <taxon>Dothideomycetes</taxon>
        <taxon>Pleosporomycetidae</taxon>
        <taxon>Venturiales</taxon>
        <taxon>Venturiaceae</taxon>
        <taxon>Venturia</taxon>
    </lineage>
</organism>
<protein>
    <recommendedName>
        <fullName evidence="1">PiggyBac transposable element-derived protein domain-containing protein</fullName>
    </recommendedName>
</protein>
<sequence>MPALPQDFDTSGYDSGQDFDCITTRQDDNWDSDNDAEGEYDEEYYSQLSLSNIQGEPPTGFTPICPAENEMHDLPFAFFSLFFDEDMFKAFANWTNQYAVIMKAKAQREKGIDIAKHWFETDAGELMVWLGLVIYMGTHRIQNS</sequence>
<proteinExistence type="predicted"/>
<dbReference type="EMBL" id="WNWS01000621">
    <property type="protein sequence ID" value="KAE9965129.1"/>
    <property type="molecule type" value="Genomic_DNA"/>
</dbReference>
<feature type="domain" description="PiggyBac transposable element-derived protein" evidence="1">
    <location>
        <begin position="75"/>
        <end position="142"/>
    </location>
</feature>
<dbReference type="Pfam" id="PF13843">
    <property type="entry name" value="DDE_Tnp_1_7"/>
    <property type="match status" value="1"/>
</dbReference>